<keyword evidence="2" id="KW-1185">Reference proteome</keyword>
<dbReference type="Proteomes" id="UP001497516">
    <property type="component" value="Chromosome 1"/>
</dbReference>
<proteinExistence type="predicted"/>
<dbReference type="EMBL" id="OZ034813">
    <property type="protein sequence ID" value="CAL1355225.1"/>
    <property type="molecule type" value="Genomic_DNA"/>
</dbReference>
<evidence type="ECO:0000313" key="1">
    <source>
        <dbReference type="EMBL" id="CAL1355225.1"/>
    </source>
</evidence>
<gene>
    <name evidence="1" type="ORF">LTRI10_LOCUS2998</name>
</gene>
<evidence type="ECO:0000313" key="2">
    <source>
        <dbReference type="Proteomes" id="UP001497516"/>
    </source>
</evidence>
<reference evidence="1 2" key="1">
    <citation type="submission" date="2024-04" db="EMBL/GenBank/DDBJ databases">
        <authorList>
            <person name="Fracassetti M."/>
        </authorList>
    </citation>
    <scope>NUCLEOTIDE SEQUENCE [LARGE SCALE GENOMIC DNA]</scope>
</reference>
<dbReference type="AlphaFoldDB" id="A0AAV2CFC8"/>
<name>A0AAV2CFC8_9ROSI</name>
<protein>
    <submittedName>
        <fullName evidence="1">Uncharacterized protein</fullName>
    </submittedName>
</protein>
<sequence length="87" mass="9604">MTSLRHKNLKGSGSTFRIELSSLVISYPTNLPSSTAISLTQNRRTASSIDWIWVAILHQRLPPILPMTATMNRSSFPESSSPIGSFD</sequence>
<organism evidence="1 2">
    <name type="scientific">Linum trigynum</name>
    <dbReference type="NCBI Taxonomy" id="586398"/>
    <lineage>
        <taxon>Eukaryota</taxon>
        <taxon>Viridiplantae</taxon>
        <taxon>Streptophyta</taxon>
        <taxon>Embryophyta</taxon>
        <taxon>Tracheophyta</taxon>
        <taxon>Spermatophyta</taxon>
        <taxon>Magnoliopsida</taxon>
        <taxon>eudicotyledons</taxon>
        <taxon>Gunneridae</taxon>
        <taxon>Pentapetalae</taxon>
        <taxon>rosids</taxon>
        <taxon>fabids</taxon>
        <taxon>Malpighiales</taxon>
        <taxon>Linaceae</taxon>
        <taxon>Linum</taxon>
    </lineage>
</organism>
<accession>A0AAV2CFC8</accession>